<dbReference type="InterPro" id="IPR024568">
    <property type="entry name" value="RNase_HIII_N"/>
</dbReference>
<dbReference type="HAMAP" id="MF_00053">
    <property type="entry name" value="RNase_HIII"/>
    <property type="match status" value="1"/>
</dbReference>
<evidence type="ECO:0000256" key="6">
    <source>
        <dbReference type="ARBA" id="ARBA00012180"/>
    </source>
</evidence>
<evidence type="ECO:0000256" key="5">
    <source>
        <dbReference type="ARBA" id="ARBA00008378"/>
    </source>
</evidence>
<gene>
    <name evidence="14 17" type="primary">rnhC</name>
    <name evidence="17" type="ORF">N7603_04210</name>
</gene>
<dbReference type="SUPFAM" id="SSF53098">
    <property type="entry name" value="Ribonuclease H-like"/>
    <property type="match status" value="1"/>
</dbReference>
<keyword evidence="9 14" id="KW-0540">Nuclease</keyword>
<keyword evidence="12 14" id="KW-0378">Hydrolase</keyword>
<evidence type="ECO:0000256" key="13">
    <source>
        <dbReference type="ARBA" id="ARBA00022842"/>
    </source>
</evidence>
<evidence type="ECO:0000256" key="14">
    <source>
        <dbReference type="HAMAP-Rule" id="MF_00053"/>
    </source>
</evidence>
<evidence type="ECO:0000256" key="3">
    <source>
        <dbReference type="ARBA" id="ARBA00004065"/>
    </source>
</evidence>
<evidence type="ECO:0000256" key="10">
    <source>
        <dbReference type="ARBA" id="ARBA00022723"/>
    </source>
</evidence>
<keyword evidence="13 14" id="KW-0460">Magnesium</keyword>
<dbReference type="PANTHER" id="PTHR10954">
    <property type="entry name" value="RIBONUCLEASE H2 SUBUNIT A"/>
    <property type="match status" value="1"/>
</dbReference>
<comment type="cofactor">
    <cofactor evidence="14 15">
        <name>Mn(2+)</name>
        <dbReference type="ChEBI" id="CHEBI:29035"/>
    </cofactor>
    <cofactor evidence="14 15">
        <name>Mg(2+)</name>
        <dbReference type="ChEBI" id="CHEBI:18420"/>
    </cofactor>
    <text evidence="14 15">Manganese or magnesium. Binds 1 divalent metal ion per monomer in the absence of substrate. May bind a second metal ion after substrate binding.</text>
</comment>
<dbReference type="InterPro" id="IPR012295">
    <property type="entry name" value="TBP_dom_sf"/>
</dbReference>
<dbReference type="Pfam" id="PF11858">
    <property type="entry name" value="DUF3378"/>
    <property type="match status" value="1"/>
</dbReference>
<reference evidence="18" key="1">
    <citation type="submission" date="2023-07" db="EMBL/GenBank/DDBJ databases">
        <title>Novel Mycoplasma species identified in domestic and wild animals.</title>
        <authorList>
            <person name="Volokhov D.V."/>
            <person name="Furtak V.A."/>
            <person name="Zagorodnyaya T.A."/>
        </authorList>
    </citation>
    <scope>NUCLEOTIDE SEQUENCE [LARGE SCALE GENOMIC DNA]</scope>
    <source>
        <strain evidence="18">92-19</strain>
    </source>
</reference>
<evidence type="ECO:0000256" key="2">
    <source>
        <dbReference type="ARBA" id="ARBA00001946"/>
    </source>
</evidence>
<feature type="binding site" evidence="14 15">
    <location>
        <position position="182"/>
    </location>
    <ligand>
        <name>a divalent metal cation</name>
        <dbReference type="ChEBI" id="CHEBI:60240"/>
    </ligand>
</feature>
<dbReference type="InterPro" id="IPR036397">
    <property type="entry name" value="RNaseH_sf"/>
</dbReference>
<dbReference type="InterPro" id="IPR001352">
    <property type="entry name" value="RNase_HII/HIII"/>
</dbReference>
<evidence type="ECO:0000256" key="7">
    <source>
        <dbReference type="ARBA" id="ARBA00021407"/>
    </source>
</evidence>
<dbReference type="PIRSF" id="PIRSF037748">
    <property type="entry name" value="RnhC"/>
    <property type="match status" value="1"/>
</dbReference>
<dbReference type="Gene3D" id="3.30.310.10">
    <property type="entry name" value="TATA-Binding Protein"/>
    <property type="match status" value="1"/>
</dbReference>
<evidence type="ECO:0000313" key="18">
    <source>
        <dbReference type="Proteomes" id="UP001209076"/>
    </source>
</evidence>
<dbReference type="InterPro" id="IPR012337">
    <property type="entry name" value="RNaseH-like_sf"/>
</dbReference>
<dbReference type="Proteomes" id="UP001209076">
    <property type="component" value="Unassembled WGS sequence"/>
</dbReference>
<comment type="function">
    <text evidence="3 14">Endonuclease that specifically degrades the RNA of RNA-DNA hybrids.</text>
</comment>
<dbReference type="Gene3D" id="3.30.420.10">
    <property type="entry name" value="Ribonuclease H-like superfamily/Ribonuclease H"/>
    <property type="match status" value="1"/>
</dbReference>
<comment type="caution">
    <text evidence="17">The sequence shown here is derived from an EMBL/GenBank/DDBJ whole genome shotgun (WGS) entry which is preliminary data.</text>
</comment>
<dbReference type="PANTHER" id="PTHR10954:SF23">
    <property type="entry name" value="RIBONUCLEASE"/>
    <property type="match status" value="1"/>
</dbReference>
<accession>A0ABT2PVJ7</accession>
<keyword evidence="8 14" id="KW-0963">Cytoplasm</keyword>
<protein>
    <recommendedName>
        <fullName evidence="7 14">Ribonuclease HIII</fullName>
        <shortName evidence="14">RNase HIII</shortName>
        <ecNumber evidence="6 14">3.1.26.4</ecNumber>
    </recommendedName>
</protein>
<evidence type="ECO:0000313" key="17">
    <source>
        <dbReference type="EMBL" id="MCU0104855.1"/>
    </source>
</evidence>
<dbReference type="Pfam" id="PF01351">
    <property type="entry name" value="RNase_HII"/>
    <property type="match status" value="1"/>
</dbReference>
<feature type="domain" description="RNase H type-2" evidence="16">
    <location>
        <begin position="73"/>
        <end position="287"/>
    </location>
</feature>
<dbReference type="InterPro" id="IPR024567">
    <property type="entry name" value="RNase_HII/HIII_dom"/>
</dbReference>
<dbReference type="RefSeq" id="WP_262096109.1">
    <property type="nucleotide sequence ID" value="NZ_JAOEGN010000006.1"/>
</dbReference>
<evidence type="ECO:0000256" key="4">
    <source>
        <dbReference type="ARBA" id="ARBA00004496"/>
    </source>
</evidence>
<dbReference type="PROSITE" id="PS51975">
    <property type="entry name" value="RNASE_H_2"/>
    <property type="match status" value="1"/>
</dbReference>
<evidence type="ECO:0000256" key="1">
    <source>
        <dbReference type="ARBA" id="ARBA00000077"/>
    </source>
</evidence>
<dbReference type="InterPro" id="IPR004641">
    <property type="entry name" value="RNase_HIII"/>
</dbReference>
<comment type="subcellular location">
    <subcellularLocation>
        <location evidence="4 14">Cytoplasm</location>
    </subcellularLocation>
</comment>
<feature type="binding site" evidence="14 15">
    <location>
        <position position="80"/>
    </location>
    <ligand>
        <name>a divalent metal cation</name>
        <dbReference type="ChEBI" id="CHEBI:60240"/>
    </ligand>
</feature>
<evidence type="ECO:0000256" key="11">
    <source>
        <dbReference type="ARBA" id="ARBA00022759"/>
    </source>
</evidence>
<evidence type="ECO:0000256" key="9">
    <source>
        <dbReference type="ARBA" id="ARBA00022722"/>
    </source>
</evidence>
<evidence type="ECO:0000256" key="8">
    <source>
        <dbReference type="ARBA" id="ARBA00022490"/>
    </source>
</evidence>
<proteinExistence type="inferred from homology"/>
<organism evidence="17 18">
    <name type="scientific">Paracholeplasma vituli</name>
    <dbReference type="NCBI Taxonomy" id="69473"/>
    <lineage>
        <taxon>Bacteria</taxon>
        <taxon>Bacillati</taxon>
        <taxon>Mycoplasmatota</taxon>
        <taxon>Mollicutes</taxon>
        <taxon>Acholeplasmatales</taxon>
        <taxon>Acholeplasmataceae</taxon>
        <taxon>Paracholeplasma</taxon>
    </lineage>
</organism>
<keyword evidence="18" id="KW-1185">Reference proteome</keyword>
<dbReference type="NCBIfam" id="TIGR00716">
    <property type="entry name" value="rnhC"/>
    <property type="match status" value="1"/>
</dbReference>
<dbReference type="CDD" id="cd06590">
    <property type="entry name" value="RNase_HII_bacteria_HIII_like"/>
    <property type="match status" value="1"/>
</dbReference>
<feature type="binding site" evidence="14 15">
    <location>
        <position position="79"/>
    </location>
    <ligand>
        <name>a divalent metal cation</name>
        <dbReference type="ChEBI" id="CHEBI:60240"/>
    </ligand>
</feature>
<evidence type="ECO:0000256" key="15">
    <source>
        <dbReference type="PROSITE-ProRule" id="PRU01319"/>
    </source>
</evidence>
<sequence length="290" mass="32526">MANYSLSISPEQLNTLIHAYKTFEREASNQYVAFSAVKNGLTIHAYKTGKVVLQGDYEQELNHIKSILGIETYAAIGSDEVGTGDLFGPIVVCSAYVSKEDIAFLESLGVKDSKAMTDAMISKIGPILANRLIHSILILNPEKYNEMVRKGYNMNKIKAYLHNHAIIKTSEKLSDKVPVILDQFCEPPIYFNYLKTEKLIYRDIQFYTKAESVHISVAAASIIARYAFLAKMQQFSKYMGITLLKGAGSEVDKQLVDIYKSRGYQALPPITKLNFKNLAKNHIETPLKIN</sequence>
<evidence type="ECO:0000256" key="12">
    <source>
        <dbReference type="ARBA" id="ARBA00022801"/>
    </source>
</evidence>
<keyword evidence="10 14" id="KW-0479">Metal-binding</keyword>
<evidence type="ECO:0000259" key="16">
    <source>
        <dbReference type="PROSITE" id="PS51975"/>
    </source>
</evidence>
<dbReference type="EC" id="3.1.26.4" evidence="6 14"/>
<keyword evidence="11 14" id="KW-0255">Endonuclease</keyword>
<comment type="cofactor">
    <cofactor evidence="2">
        <name>Mg(2+)</name>
        <dbReference type="ChEBI" id="CHEBI:18420"/>
    </cofactor>
</comment>
<dbReference type="EMBL" id="JAOEGN010000006">
    <property type="protein sequence ID" value="MCU0104855.1"/>
    <property type="molecule type" value="Genomic_DNA"/>
</dbReference>
<comment type="similarity">
    <text evidence="5 14">Belongs to the RNase HII family. RnhC subfamily.</text>
</comment>
<comment type="catalytic activity">
    <reaction evidence="1 14 15">
        <text>Endonucleolytic cleavage to 5'-phosphomonoester.</text>
        <dbReference type="EC" id="3.1.26.4"/>
    </reaction>
</comment>
<name>A0ABT2PVJ7_9MOLU</name>